<dbReference type="EMBL" id="QAAD01000024">
    <property type="protein sequence ID" value="PTN05939.1"/>
    <property type="molecule type" value="Genomic_DNA"/>
</dbReference>
<evidence type="ECO:0000313" key="2">
    <source>
        <dbReference type="Proteomes" id="UP000243525"/>
    </source>
</evidence>
<comment type="caution">
    <text evidence="1">The sequence shown here is derived from an EMBL/GenBank/DDBJ whole genome shotgun (WGS) entry which is preliminary data.</text>
</comment>
<keyword evidence="2" id="KW-1185">Reference proteome</keyword>
<evidence type="ECO:0000313" key="1">
    <source>
        <dbReference type="EMBL" id="PTN05939.1"/>
    </source>
</evidence>
<dbReference type="Proteomes" id="UP000243525">
    <property type="component" value="Unassembled WGS sequence"/>
</dbReference>
<protein>
    <submittedName>
        <fullName evidence="1">Uncharacterized protein</fullName>
    </submittedName>
</protein>
<organism evidence="1 2">
    <name type="scientific">Mangrovibacterium marinum</name>
    <dbReference type="NCBI Taxonomy" id="1639118"/>
    <lineage>
        <taxon>Bacteria</taxon>
        <taxon>Pseudomonadati</taxon>
        <taxon>Bacteroidota</taxon>
        <taxon>Bacteroidia</taxon>
        <taxon>Marinilabiliales</taxon>
        <taxon>Prolixibacteraceae</taxon>
        <taxon>Mangrovibacterium</taxon>
    </lineage>
</organism>
<gene>
    <name evidence="1" type="ORF">C8N47_1242</name>
</gene>
<sequence length="48" mass="5454">MTLNIKASVASIRRPLEASLNHRYNHPKDRQIETVSSFYVAGSLRGRI</sequence>
<accession>A0A2T5BXX3</accession>
<dbReference type="AlphaFoldDB" id="A0A2T5BXX3"/>
<proteinExistence type="predicted"/>
<reference evidence="1 2" key="1">
    <citation type="submission" date="2018-04" db="EMBL/GenBank/DDBJ databases">
        <title>Genomic Encyclopedia of Archaeal and Bacterial Type Strains, Phase II (KMG-II): from individual species to whole genera.</title>
        <authorList>
            <person name="Goeker M."/>
        </authorList>
    </citation>
    <scope>NUCLEOTIDE SEQUENCE [LARGE SCALE GENOMIC DNA]</scope>
    <source>
        <strain evidence="1 2">DSM 28823</strain>
    </source>
</reference>
<name>A0A2T5BXX3_9BACT</name>